<protein>
    <submittedName>
        <fullName evidence="2">Uncharacterized protein</fullName>
    </submittedName>
</protein>
<dbReference type="AlphaFoldDB" id="A0A8H7S0C3"/>
<keyword evidence="3" id="KW-1185">Reference proteome</keyword>
<gene>
    <name evidence="2" type="ORF">INT45_002817</name>
</gene>
<evidence type="ECO:0000313" key="2">
    <source>
        <dbReference type="EMBL" id="KAG2220225.1"/>
    </source>
</evidence>
<name>A0A8H7S0C3_9FUNG</name>
<dbReference type="Gene3D" id="3.80.10.10">
    <property type="entry name" value="Ribonuclease Inhibitor"/>
    <property type="match status" value="1"/>
</dbReference>
<feature type="compositionally biased region" description="Polar residues" evidence="1">
    <location>
        <begin position="260"/>
        <end position="270"/>
    </location>
</feature>
<dbReference type="SUPFAM" id="SSF52047">
    <property type="entry name" value="RNI-like"/>
    <property type="match status" value="1"/>
</dbReference>
<dbReference type="InterPro" id="IPR032675">
    <property type="entry name" value="LRR_dom_sf"/>
</dbReference>
<feature type="region of interest" description="Disordered" evidence="1">
    <location>
        <begin position="260"/>
        <end position="282"/>
    </location>
</feature>
<evidence type="ECO:0000313" key="3">
    <source>
        <dbReference type="Proteomes" id="UP000646827"/>
    </source>
</evidence>
<dbReference type="Proteomes" id="UP000646827">
    <property type="component" value="Unassembled WGS sequence"/>
</dbReference>
<reference evidence="2 3" key="1">
    <citation type="submission" date="2020-12" db="EMBL/GenBank/DDBJ databases">
        <title>Metabolic potential, ecology and presence of endohyphal bacteria is reflected in genomic diversity of Mucoromycotina.</title>
        <authorList>
            <person name="Muszewska A."/>
            <person name="Okrasinska A."/>
            <person name="Steczkiewicz K."/>
            <person name="Drgas O."/>
            <person name="Orlowska M."/>
            <person name="Perlinska-Lenart U."/>
            <person name="Aleksandrzak-Piekarczyk T."/>
            <person name="Szatraj K."/>
            <person name="Zielenkiewicz U."/>
            <person name="Pilsyk S."/>
            <person name="Malc E."/>
            <person name="Mieczkowski P."/>
            <person name="Kruszewska J.S."/>
            <person name="Biernat P."/>
            <person name="Pawlowska J."/>
        </authorList>
    </citation>
    <scope>NUCLEOTIDE SEQUENCE [LARGE SCALE GENOMIC DNA]</scope>
    <source>
        <strain evidence="2 3">CBS 142.35</strain>
    </source>
</reference>
<dbReference type="EMBL" id="JAEPRB010000148">
    <property type="protein sequence ID" value="KAG2220225.1"/>
    <property type="molecule type" value="Genomic_DNA"/>
</dbReference>
<evidence type="ECO:0000256" key="1">
    <source>
        <dbReference type="SAM" id="MobiDB-lite"/>
    </source>
</evidence>
<dbReference type="OrthoDB" id="2256474at2759"/>
<organism evidence="2 3">
    <name type="scientific">Circinella minor</name>
    <dbReference type="NCBI Taxonomy" id="1195481"/>
    <lineage>
        <taxon>Eukaryota</taxon>
        <taxon>Fungi</taxon>
        <taxon>Fungi incertae sedis</taxon>
        <taxon>Mucoromycota</taxon>
        <taxon>Mucoromycotina</taxon>
        <taxon>Mucoromycetes</taxon>
        <taxon>Mucorales</taxon>
        <taxon>Lichtheimiaceae</taxon>
        <taxon>Circinella</taxon>
    </lineage>
</organism>
<accession>A0A8H7S0C3</accession>
<sequence>MEFPGFWEGIKFRYRLVDAETINTLVCRKELLEYTIRDRGMQLYTVHDKLELLMYSPNLQFIQKLSFSNIALNYRCADCISDIIRLAYTLKEIEFVHCGFPNRKTLQDVLSSLLHNSATTTHISFYKNHSQRNTFINGRNDFVFTPLNKDIPNVTESPTTYLRLAGPDPKYCNQYTPPGNAVPKTGQPLSGAFQKFRNLVHLLLDSHLLVRNNSTILNEAIKYCPQLINLIVTNNAEIPHMMCLYDDRIVKVEKRSSVSINGSDSSTTSNDHIDIKQHQKQKKGGGLQKLILANKNIQLGRDTSTTLFKKVHTTLELLYLQCELTKPNCDKIFRNEIANYEWPNLRELYLSFNILLLDSSKSNIMSTTLYQQYQQSLCNLFTRCHGLEAITINNCNIGKNCQFKVDDVVLRSIALNCPKIRYLRVLDNGCYHTSYGICRFATMGAFHLTDLEINMVREAVLPVVIKIKTLKRLDLRSSTSDTINSKEKVDRYTTNSFYKMLDNMPCSEEGEDDMYSSLTGDLKAVKFLLDTRWQDAPYSYFHKYSQKYTFPI</sequence>
<proteinExistence type="predicted"/>
<comment type="caution">
    <text evidence="2">The sequence shown here is derived from an EMBL/GenBank/DDBJ whole genome shotgun (WGS) entry which is preliminary data.</text>
</comment>